<dbReference type="EMBL" id="FR871757">
    <property type="protein sequence ID" value="CCB80747.1"/>
    <property type="molecule type" value="Genomic_DNA"/>
</dbReference>
<evidence type="ECO:0000256" key="1">
    <source>
        <dbReference type="SAM" id="Phobius"/>
    </source>
</evidence>
<dbReference type="STRING" id="1002804.HBZC1_17610"/>
<keyword evidence="1" id="KW-1133">Transmembrane helix</keyword>
<dbReference type="GeneID" id="64361187"/>
<reference evidence="2 3" key="1">
    <citation type="journal article" date="2011" name="J. Bacteriol.">
        <title>Genome sequence of Helicobacter bizzozeronii strain CIII-1, an isolate from human gastric mucosa.</title>
        <authorList>
            <person name="Schott T."/>
            <person name="Rossi M."/>
            <person name="Hanninen M.L."/>
        </authorList>
    </citation>
    <scope>NUCLEOTIDE SEQUENCE [LARGE SCALE GENOMIC DNA]</scope>
    <source>
        <strain evidence="2 3">CIII-1</strain>
    </source>
</reference>
<organism evidence="2 3">
    <name type="scientific">Helicobacter bizzozeronii (strain CIII-1)</name>
    <dbReference type="NCBI Taxonomy" id="1002804"/>
    <lineage>
        <taxon>Bacteria</taxon>
        <taxon>Pseudomonadati</taxon>
        <taxon>Campylobacterota</taxon>
        <taxon>Epsilonproteobacteria</taxon>
        <taxon>Campylobacterales</taxon>
        <taxon>Helicobacteraceae</taxon>
        <taxon>Helicobacter</taxon>
    </lineage>
</organism>
<proteinExistence type="predicted"/>
<evidence type="ECO:0000313" key="2">
    <source>
        <dbReference type="EMBL" id="CCB80747.1"/>
    </source>
</evidence>
<protein>
    <submittedName>
        <fullName evidence="2">Uncharacterized protein</fullName>
    </submittedName>
</protein>
<keyword evidence="3" id="KW-1185">Reference proteome</keyword>
<dbReference type="KEGG" id="hbi:HBZC1_17610"/>
<dbReference type="Proteomes" id="UP000008387">
    <property type="component" value="Chromosome"/>
</dbReference>
<sequence>MDNMQFCSIENALKRMEKVERFGLFIMFVGVLQICVLGFMLVESFVLLQNANASVNHLEIVKQQLATLEKKIDLGLGKVKQHAR</sequence>
<dbReference type="HOGENOM" id="CLU_2522959_0_0_7"/>
<feature type="transmembrane region" description="Helical" evidence="1">
    <location>
        <begin position="21"/>
        <end position="42"/>
    </location>
</feature>
<gene>
    <name evidence="2" type="ordered locus">HBZC1_17610</name>
</gene>
<name>F8KQG4_HELBC</name>
<accession>F8KQG4</accession>
<evidence type="ECO:0000313" key="3">
    <source>
        <dbReference type="Proteomes" id="UP000008387"/>
    </source>
</evidence>
<keyword evidence="1" id="KW-0472">Membrane</keyword>
<dbReference type="AlphaFoldDB" id="F8KQG4"/>
<dbReference type="RefSeq" id="WP_013891123.1">
    <property type="nucleotide sequence ID" value="NC_015674.1"/>
</dbReference>
<keyword evidence="1" id="KW-0812">Transmembrane</keyword>